<keyword evidence="6 8" id="KW-1133">Transmembrane helix</keyword>
<dbReference type="RefSeq" id="WP_352887813.1">
    <property type="nucleotide sequence ID" value="NZ_JBEPIJ010000003.1"/>
</dbReference>
<feature type="transmembrane region" description="Helical" evidence="8">
    <location>
        <begin position="48"/>
        <end position="69"/>
    </location>
</feature>
<feature type="transmembrane region" description="Helical" evidence="8">
    <location>
        <begin position="76"/>
        <end position="93"/>
    </location>
</feature>
<name>A0ABV2A7N4_9GAMM</name>
<keyword evidence="4" id="KW-1003">Cell membrane</keyword>
<evidence type="ECO:0000313" key="9">
    <source>
        <dbReference type="EMBL" id="MES0873154.1"/>
    </source>
</evidence>
<keyword evidence="10" id="KW-1185">Reference proteome</keyword>
<protein>
    <recommendedName>
        <fullName evidence="3">Protein PsiE</fullName>
    </recommendedName>
</protein>
<evidence type="ECO:0000256" key="3">
    <source>
        <dbReference type="ARBA" id="ARBA00021903"/>
    </source>
</evidence>
<proteinExistence type="inferred from homology"/>
<comment type="similarity">
    <text evidence="2">Belongs to the PsiE family.</text>
</comment>
<dbReference type="PIRSF" id="PIRSF029598">
    <property type="entry name" value="PsiE"/>
    <property type="match status" value="1"/>
</dbReference>
<evidence type="ECO:0000256" key="6">
    <source>
        <dbReference type="ARBA" id="ARBA00022989"/>
    </source>
</evidence>
<evidence type="ECO:0000256" key="4">
    <source>
        <dbReference type="ARBA" id="ARBA00022475"/>
    </source>
</evidence>
<gene>
    <name evidence="9" type="ORF">ABSH63_03885</name>
</gene>
<dbReference type="InterPro" id="IPR020948">
    <property type="entry name" value="P_starv_induced_PsiE-like"/>
</dbReference>
<organism evidence="9 10">
    <name type="scientific">Sinimarinibacterium thermocellulolyticum</name>
    <dbReference type="NCBI Taxonomy" id="3170016"/>
    <lineage>
        <taxon>Bacteria</taxon>
        <taxon>Pseudomonadati</taxon>
        <taxon>Pseudomonadota</taxon>
        <taxon>Gammaproteobacteria</taxon>
        <taxon>Nevskiales</taxon>
        <taxon>Nevskiaceae</taxon>
        <taxon>Sinimarinibacterium</taxon>
    </lineage>
</organism>
<accession>A0ABV2A7N4</accession>
<comment type="subcellular location">
    <subcellularLocation>
        <location evidence="1">Cell inner membrane</location>
        <topology evidence="1">Multi-pass membrane protein</topology>
    </subcellularLocation>
</comment>
<evidence type="ECO:0000313" key="10">
    <source>
        <dbReference type="Proteomes" id="UP001465331"/>
    </source>
</evidence>
<reference evidence="9 10" key="1">
    <citation type="submission" date="2024-06" db="EMBL/GenBank/DDBJ databases">
        <authorList>
            <person name="Li Z."/>
            <person name="Jiang Y."/>
        </authorList>
    </citation>
    <scope>NUCLEOTIDE SEQUENCE [LARGE SCALE GENOMIC DNA]</scope>
    <source>
        <strain evidence="9 10">HSW-8</strain>
    </source>
</reference>
<evidence type="ECO:0000256" key="1">
    <source>
        <dbReference type="ARBA" id="ARBA00004429"/>
    </source>
</evidence>
<feature type="transmembrane region" description="Helical" evidence="8">
    <location>
        <begin position="99"/>
        <end position="120"/>
    </location>
</feature>
<evidence type="ECO:0000256" key="8">
    <source>
        <dbReference type="SAM" id="Phobius"/>
    </source>
</evidence>
<dbReference type="InterPro" id="IPR009315">
    <property type="entry name" value="P_starv_induced_PsiE"/>
</dbReference>
<evidence type="ECO:0000256" key="2">
    <source>
        <dbReference type="ARBA" id="ARBA00005632"/>
    </source>
</evidence>
<dbReference type="Proteomes" id="UP001465331">
    <property type="component" value="Unassembled WGS sequence"/>
</dbReference>
<dbReference type="PANTHER" id="PTHR37819:SF1">
    <property type="entry name" value="PROTEIN PSIE"/>
    <property type="match status" value="1"/>
</dbReference>
<dbReference type="Pfam" id="PF06146">
    <property type="entry name" value="PsiE"/>
    <property type="match status" value="1"/>
</dbReference>
<evidence type="ECO:0000256" key="5">
    <source>
        <dbReference type="ARBA" id="ARBA00022692"/>
    </source>
</evidence>
<dbReference type="EMBL" id="JBEPIJ010000003">
    <property type="protein sequence ID" value="MES0873154.1"/>
    <property type="molecule type" value="Genomic_DNA"/>
</dbReference>
<sequence length="142" mass="15791">MTAGGLGDRWGRRLARAFEDLGLAVVLLATVISAGQELWRMAAARTVTLAELLLLFIYVEVVAMVRLYWESGRLPVRMPLYIAMVAIARHVVVDVKPEHASAMFYFGLAVLALALAVLVVRYGHLRLPYPDTERATTRIPNE</sequence>
<keyword evidence="7 8" id="KW-0472">Membrane</keyword>
<evidence type="ECO:0000256" key="7">
    <source>
        <dbReference type="ARBA" id="ARBA00023136"/>
    </source>
</evidence>
<dbReference type="PANTHER" id="PTHR37819">
    <property type="entry name" value="PROTEIN PSIE"/>
    <property type="match status" value="1"/>
</dbReference>
<feature type="transmembrane region" description="Helical" evidence="8">
    <location>
        <begin position="21"/>
        <end position="42"/>
    </location>
</feature>
<comment type="caution">
    <text evidence="9">The sequence shown here is derived from an EMBL/GenBank/DDBJ whole genome shotgun (WGS) entry which is preliminary data.</text>
</comment>
<keyword evidence="5 8" id="KW-0812">Transmembrane</keyword>